<feature type="transmembrane region" description="Helical" evidence="6">
    <location>
        <begin position="229"/>
        <end position="251"/>
    </location>
</feature>
<dbReference type="GeneID" id="136084083"/>
<accession>A0ABM4CF26</accession>
<evidence type="ECO:0000313" key="9">
    <source>
        <dbReference type="RefSeq" id="XP_065660294.1"/>
    </source>
</evidence>
<keyword evidence="5 6" id="KW-0472">Membrane</keyword>
<comment type="similarity">
    <text evidence="2">Belongs to the TMC family.</text>
</comment>
<comment type="subcellular location">
    <subcellularLocation>
        <location evidence="1">Membrane</location>
        <topology evidence="1">Multi-pass membrane protein</topology>
    </subcellularLocation>
</comment>
<feature type="domain" description="TMC" evidence="7">
    <location>
        <begin position="501"/>
        <end position="608"/>
    </location>
</feature>
<organism evidence="8 9">
    <name type="scientific">Hydra vulgaris</name>
    <name type="common">Hydra</name>
    <name type="synonym">Hydra attenuata</name>
    <dbReference type="NCBI Taxonomy" id="6087"/>
    <lineage>
        <taxon>Eukaryota</taxon>
        <taxon>Metazoa</taxon>
        <taxon>Cnidaria</taxon>
        <taxon>Hydrozoa</taxon>
        <taxon>Hydroidolina</taxon>
        <taxon>Anthoathecata</taxon>
        <taxon>Aplanulata</taxon>
        <taxon>Hydridae</taxon>
        <taxon>Hydra</taxon>
    </lineage>
</organism>
<proteinExistence type="inferred from homology"/>
<feature type="transmembrane region" description="Helical" evidence="6">
    <location>
        <begin position="611"/>
        <end position="635"/>
    </location>
</feature>
<feature type="transmembrane region" description="Helical" evidence="6">
    <location>
        <begin position="392"/>
        <end position="415"/>
    </location>
</feature>
<dbReference type="Proteomes" id="UP001652625">
    <property type="component" value="Chromosome 08"/>
</dbReference>
<feature type="transmembrane region" description="Helical" evidence="6">
    <location>
        <begin position="427"/>
        <end position="448"/>
    </location>
</feature>
<evidence type="ECO:0000256" key="2">
    <source>
        <dbReference type="ARBA" id="ARBA00006510"/>
    </source>
</evidence>
<evidence type="ECO:0000256" key="6">
    <source>
        <dbReference type="SAM" id="Phobius"/>
    </source>
</evidence>
<reference evidence="9" key="1">
    <citation type="submission" date="2025-08" db="UniProtKB">
        <authorList>
            <consortium name="RefSeq"/>
        </authorList>
    </citation>
    <scope>IDENTIFICATION</scope>
</reference>
<evidence type="ECO:0000256" key="5">
    <source>
        <dbReference type="ARBA" id="ARBA00023136"/>
    </source>
</evidence>
<dbReference type="Pfam" id="PF07810">
    <property type="entry name" value="TMC"/>
    <property type="match status" value="1"/>
</dbReference>
<feature type="transmembrane region" description="Helical" evidence="6">
    <location>
        <begin position="676"/>
        <end position="697"/>
    </location>
</feature>
<keyword evidence="8" id="KW-1185">Reference proteome</keyword>
<evidence type="ECO:0000256" key="1">
    <source>
        <dbReference type="ARBA" id="ARBA00004141"/>
    </source>
</evidence>
<keyword evidence="3 6" id="KW-0812">Transmembrane</keyword>
<feature type="transmembrane region" description="Helical" evidence="6">
    <location>
        <begin position="567"/>
        <end position="590"/>
    </location>
</feature>
<protein>
    <submittedName>
        <fullName evidence="9">Transmembrane channel-like protein 7 isoform X1</fullName>
    </submittedName>
</protein>
<feature type="transmembrane region" description="Helical" evidence="6">
    <location>
        <begin position="509"/>
        <end position="528"/>
    </location>
</feature>
<dbReference type="InterPro" id="IPR012496">
    <property type="entry name" value="TMC_dom"/>
</dbReference>
<evidence type="ECO:0000313" key="8">
    <source>
        <dbReference type="Proteomes" id="UP001652625"/>
    </source>
</evidence>
<evidence type="ECO:0000256" key="3">
    <source>
        <dbReference type="ARBA" id="ARBA00022692"/>
    </source>
</evidence>
<dbReference type="RefSeq" id="XP_065660294.1">
    <property type="nucleotide sequence ID" value="XM_065804222.1"/>
</dbReference>
<sequence>MIQIEKLLKYEPNDGYKNDEKENVGKINLAYKDEAYEENPSSFYQTTVKNDFTEMGKIKDKAYDNEVIDFEDSTFNCDHISITSIDDNEKKLDESLNSSLPSSRMRKLRRNTIRSKSLKRKSSVDEIDIVNEKLNQVSFLEPIVLNDYLTDHRPREDVSSSIEATITRLQSIQQTTHLSRWQHFKLNNAIRWLHFRRFLGNFISFFNIWKGHMKEIEGMFGSGAVSYFILMRWLLMLNVLVCIILLSFLFVPQIIFSQSSKSQRTSFTGMELITGDGWFAQSELFYGTYTNQTIKNGYEMQHAYLLAGGGYIFIVIFIMVVSMAKSYNENYIFSGESAGLFSSKVFCSWDYGITNQSGAKMKCQSIAQDLLETLGSERNTQNLSLKKLCNLILIRLITNTIVLIFIAGAIYLIYYVSELGKLESESIIYAMLPAITISSINLFLPPAFRLIASMESYQSAANELQITLMRTTLLKFASLIAYVVLLYKKISDYSNINKSFCWENYSGKAFYKLVIVDFFSLLITIFFGEFVRNVLVTYLNSLKYLGLPGFDISRNALDLIYSQAVCWLGTFHCPLLPVIVVLKLIITFYAKKFSLIHNCRPTMRPFKARKMNLVFLVLLFMMLVFVVIVTGYIIMSTNKLKPSTQCGPFRGMNSIYDIVSIMVGKLPKVISDFIKVISSAAVIAAITFLMFFVAYYFRIKKLSCEKKIELMKKQIKLVGQDKQYLMVKLRYVLKQNVHLD</sequence>
<feature type="transmembrane region" description="Helical" evidence="6">
    <location>
        <begin position="468"/>
        <end position="488"/>
    </location>
</feature>
<dbReference type="InterPro" id="IPR038900">
    <property type="entry name" value="TMC"/>
</dbReference>
<dbReference type="PANTHER" id="PTHR23302:SF43">
    <property type="entry name" value="TMC DOMAIN-CONTAINING PROTEIN"/>
    <property type="match status" value="1"/>
</dbReference>
<evidence type="ECO:0000259" key="7">
    <source>
        <dbReference type="Pfam" id="PF07810"/>
    </source>
</evidence>
<name>A0ABM4CF26_HYDVU</name>
<gene>
    <name evidence="9" type="primary">LOC136084083</name>
</gene>
<evidence type="ECO:0000256" key="4">
    <source>
        <dbReference type="ARBA" id="ARBA00022989"/>
    </source>
</evidence>
<feature type="transmembrane region" description="Helical" evidence="6">
    <location>
        <begin position="303"/>
        <end position="324"/>
    </location>
</feature>
<keyword evidence="4 6" id="KW-1133">Transmembrane helix</keyword>
<dbReference type="PANTHER" id="PTHR23302">
    <property type="entry name" value="TRANSMEMBRANE CHANNEL-RELATED"/>
    <property type="match status" value="1"/>
</dbReference>